<dbReference type="Proteomes" id="UP000574276">
    <property type="component" value="Unassembled WGS sequence"/>
</dbReference>
<feature type="region of interest" description="Disordered" evidence="1">
    <location>
        <begin position="25"/>
        <end position="70"/>
    </location>
</feature>
<dbReference type="RefSeq" id="WP_228352333.1">
    <property type="nucleotide sequence ID" value="NZ_JACEGA010000001.1"/>
</dbReference>
<dbReference type="PROSITE" id="PS51257">
    <property type="entry name" value="PROKAR_LIPOPROTEIN"/>
    <property type="match status" value="1"/>
</dbReference>
<evidence type="ECO:0000256" key="2">
    <source>
        <dbReference type="SAM" id="SignalP"/>
    </source>
</evidence>
<reference evidence="3 4" key="1">
    <citation type="submission" date="2020-07" db="EMBL/GenBank/DDBJ databases">
        <title>Characterization and genome sequencing of isolate MD1, a novel member within the family Lachnospiraceae.</title>
        <authorList>
            <person name="Rettenmaier R."/>
            <person name="Di Bello L."/>
            <person name="Zinser C."/>
            <person name="Scheitz K."/>
            <person name="Liebl W."/>
            <person name="Zverlov V."/>
        </authorList>
    </citation>
    <scope>NUCLEOTIDE SEQUENCE [LARGE SCALE GENOMIC DNA]</scope>
    <source>
        <strain evidence="3 4">MD1</strain>
    </source>
</reference>
<comment type="caution">
    <text evidence="3">The sequence shown here is derived from an EMBL/GenBank/DDBJ whole genome shotgun (WGS) entry which is preliminary data.</text>
</comment>
<organism evidence="3 4">
    <name type="scientific">Variimorphobacter saccharofermentans</name>
    <dbReference type="NCBI Taxonomy" id="2755051"/>
    <lineage>
        <taxon>Bacteria</taxon>
        <taxon>Bacillati</taxon>
        <taxon>Bacillota</taxon>
        <taxon>Clostridia</taxon>
        <taxon>Lachnospirales</taxon>
        <taxon>Lachnospiraceae</taxon>
        <taxon>Variimorphobacter</taxon>
    </lineage>
</organism>
<accession>A0A839JY81</accession>
<proteinExistence type="predicted"/>
<gene>
    <name evidence="3" type="ORF">H0486_07030</name>
</gene>
<keyword evidence="4" id="KW-1185">Reference proteome</keyword>
<dbReference type="AlphaFoldDB" id="A0A839JY81"/>
<name>A0A839JY81_9FIRM</name>
<sequence>MKTKAFCLLLLLSLILVGCGKKDKGDNTATPGASSPTVAPTQAATTAPTTAPTETPVATTAPQATQAASDTDAVTTASIVNDQEGFLNAIGTNGTWIICLLNDLTIDKEIALEGEFKNGKKDDAGNEIIQRKVALYSQDADRNITARYTLTAPKFTILSPQASIQHGTFKGDLYVGVKDFKLVDTTVDGNVYFMTEEAKSTFTMDETSKVTGKQEMQK</sequence>
<evidence type="ECO:0008006" key="5">
    <source>
        <dbReference type="Google" id="ProtNLM"/>
    </source>
</evidence>
<feature type="chain" id="PRO_5039115016" description="Lipoprotein" evidence="2">
    <location>
        <begin position="19"/>
        <end position="218"/>
    </location>
</feature>
<keyword evidence="2" id="KW-0732">Signal</keyword>
<evidence type="ECO:0000313" key="4">
    <source>
        <dbReference type="Proteomes" id="UP000574276"/>
    </source>
</evidence>
<protein>
    <recommendedName>
        <fullName evidence="5">Lipoprotein</fullName>
    </recommendedName>
</protein>
<evidence type="ECO:0000256" key="1">
    <source>
        <dbReference type="SAM" id="MobiDB-lite"/>
    </source>
</evidence>
<feature type="compositionally biased region" description="Low complexity" evidence="1">
    <location>
        <begin position="33"/>
        <end position="70"/>
    </location>
</feature>
<evidence type="ECO:0000313" key="3">
    <source>
        <dbReference type="EMBL" id="MBB2182625.1"/>
    </source>
</evidence>
<feature type="signal peptide" evidence="2">
    <location>
        <begin position="1"/>
        <end position="18"/>
    </location>
</feature>
<dbReference type="EMBL" id="JACEGA010000001">
    <property type="protein sequence ID" value="MBB2182625.1"/>
    <property type="molecule type" value="Genomic_DNA"/>
</dbReference>